<dbReference type="AlphaFoldDB" id="A0A4S2N3I4"/>
<organism evidence="1 2">
    <name type="scientific">Ascodesmis nigricans</name>
    <dbReference type="NCBI Taxonomy" id="341454"/>
    <lineage>
        <taxon>Eukaryota</taxon>
        <taxon>Fungi</taxon>
        <taxon>Dikarya</taxon>
        <taxon>Ascomycota</taxon>
        <taxon>Pezizomycotina</taxon>
        <taxon>Pezizomycetes</taxon>
        <taxon>Pezizales</taxon>
        <taxon>Ascodesmidaceae</taxon>
        <taxon>Ascodesmis</taxon>
    </lineage>
</organism>
<evidence type="ECO:0000313" key="1">
    <source>
        <dbReference type="EMBL" id="TGZ83748.1"/>
    </source>
</evidence>
<dbReference type="SUPFAM" id="SSF53335">
    <property type="entry name" value="S-adenosyl-L-methionine-dependent methyltransferases"/>
    <property type="match status" value="1"/>
</dbReference>
<dbReference type="Proteomes" id="UP000298138">
    <property type="component" value="Unassembled WGS sequence"/>
</dbReference>
<evidence type="ECO:0008006" key="3">
    <source>
        <dbReference type="Google" id="ProtNLM"/>
    </source>
</evidence>
<evidence type="ECO:0000313" key="2">
    <source>
        <dbReference type="Proteomes" id="UP000298138"/>
    </source>
</evidence>
<dbReference type="CDD" id="cd02440">
    <property type="entry name" value="AdoMet_MTases"/>
    <property type="match status" value="1"/>
</dbReference>
<dbReference type="OrthoDB" id="2013972at2759"/>
<dbReference type="InterPro" id="IPR029063">
    <property type="entry name" value="SAM-dependent_MTases_sf"/>
</dbReference>
<name>A0A4S2N3I4_9PEZI</name>
<protein>
    <recommendedName>
        <fullName evidence="3">Methyltransferase domain-containing protein</fullName>
    </recommendedName>
</protein>
<dbReference type="Gene3D" id="3.40.50.150">
    <property type="entry name" value="Vaccinia Virus protein VP39"/>
    <property type="match status" value="1"/>
</dbReference>
<accession>A0A4S2N3I4</accession>
<proteinExistence type="predicted"/>
<dbReference type="InParanoid" id="A0A4S2N3I4"/>
<keyword evidence="2" id="KW-1185">Reference proteome</keyword>
<dbReference type="EMBL" id="ML220113">
    <property type="protein sequence ID" value="TGZ83748.1"/>
    <property type="molecule type" value="Genomic_DNA"/>
</dbReference>
<sequence length="145" mass="16144">MSELLTGNSVLEADDRPFSDYELDSRCELSTESLSSSIRENVYENGRCYHQKSQGKYFLSSDETEQDLLDLTQNLMTMLRGGALYKVPLASYEDPPHVLDAGTGTGIWALDFGDLHPGSEVIGVDLAPIQPSWTYPNVKFECDDL</sequence>
<gene>
    <name evidence="1" type="ORF">EX30DRAFT_369074</name>
</gene>
<reference evidence="1 2" key="1">
    <citation type="submission" date="2019-04" db="EMBL/GenBank/DDBJ databases">
        <title>Comparative genomics and transcriptomics to analyze fruiting body development in filamentous ascomycetes.</title>
        <authorList>
            <consortium name="DOE Joint Genome Institute"/>
            <person name="Lutkenhaus R."/>
            <person name="Traeger S."/>
            <person name="Breuer J."/>
            <person name="Kuo A."/>
            <person name="Lipzen A."/>
            <person name="Pangilinan J."/>
            <person name="Dilworth D."/>
            <person name="Sandor L."/>
            <person name="Poggeler S."/>
            <person name="Barry K."/>
            <person name="Grigoriev I.V."/>
            <person name="Nowrousian M."/>
        </authorList>
    </citation>
    <scope>NUCLEOTIDE SEQUENCE [LARGE SCALE GENOMIC DNA]</scope>
    <source>
        <strain evidence="1 2">CBS 389.68</strain>
    </source>
</reference>